<dbReference type="InterPro" id="IPR006379">
    <property type="entry name" value="HAD-SF_hydro_IIB"/>
</dbReference>
<dbReference type="Gene3D" id="3.40.50.1000">
    <property type="entry name" value="HAD superfamily/HAD-like"/>
    <property type="match status" value="1"/>
</dbReference>
<dbReference type="NCBIfam" id="TIGR01484">
    <property type="entry name" value="HAD-SF-IIB"/>
    <property type="match status" value="2"/>
</dbReference>
<dbReference type="Gene3D" id="3.90.1070.10">
    <property type="match status" value="1"/>
</dbReference>
<evidence type="ECO:0000313" key="1">
    <source>
        <dbReference type="EMBL" id="MCG7505225.1"/>
    </source>
</evidence>
<dbReference type="RefSeq" id="WP_239364227.1">
    <property type="nucleotide sequence ID" value="NZ_JAKREW010000006.1"/>
</dbReference>
<dbReference type="EMBL" id="JAKREW010000006">
    <property type="protein sequence ID" value="MCG7505225.1"/>
    <property type="molecule type" value="Genomic_DNA"/>
</dbReference>
<protein>
    <submittedName>
        <fullName evidence="1">Cof-type HAD-IIB family hydrolase</fullName>
    </submittedName>
</protein>
<name>A0ABS9QCT7_9HYPH</name>
<comment type="caution">
    <text evidence="1">The sequence shown here is derived from an EMBL/GenBank/DDBJ whole genome shotgun (WGS) entry which is preliminary data.</text>
</comment>
<reference evidence="1 2" key="1">
    <citation type="submission" date="2022-02" db="EMBL/GenBank/DDBJ databases">
        <title>Draft genome sequence of Mezorhizobium retamae strain IRAMC:0171 isolated from Retama raetam nodules.</title>
        <authorList>
            <person name="Bengaied R."/>
            <person name="Sbissi I."/>
            <person name="Huber K."/>
            <person name="Ghodbane F."/>
            <person name="Nouioui I."/>
            <person name="Tarhouni M."/>
            <person name="Gtari M."/>
        </authorList>
    </citation>
    <scope>NUCLEOTIDE SEQUENCE [LARGE SCALE GENOMIC DNA]</scope>
    <source>
        <strain evidence="1 2">IRAMC:0171</strain>
    </source>
</reference>
<organism evidence="1 2">
    <name type="scientific">Mesorhizobium retamae</name>
    <dbReference type="NCBI Taxonomy" id="2912854"/>
    <lineage>
        <taxon>Bacteria</taxon>
        <taxon>Pseudomonadati</taxon>
        <taxon>Pseudomonadota</taxon>
        <taxon>Alphaproteobacteria</taxon>
        <taxon>Hyphomicrobiales</taxon>
        <taxon>Phyllobacteriaceae</taxon>
        <taxon>Mesorhizobium</taxon>
    </lineage>
</organism>
<sequence length="240" mass="25617">MDVTALATDYDETLAEEGLVSATTFAALQKLKESQRKLILVSGRQLPDLKRVFPHLGIFDRVVAENGAILHDPATGREQLLAPVYPPAFVDSLRERGVDPLLVGRSVIGTLVPNEMIVLDEIRRHGLELEIIFNKGAVMVLPSGVNKATGLMAALDDLNLPVDGVVAIGDAENDHDFLRRAGYGVAVANALPSLKETADRVTLAPAGDGVREIIDDILRGDVTTADAETNDVAIARVAQG</sequence>
<dbReference type="InterPro" id="IPR023214">
    <property type="entry name" value="HAD_sf"/>
</dbReference>
<dbReference type="PANTHER" id="PTHR10000:SF8">
    <property type="entry name" value="HAD SUPERFAMILY HYDROLASE-LIKE, TYPE 3"/>
    <property type="match status" value="1"/>
</dbReference>
<accession>A0ABS9QCT7</accession>
<proteinExistence type="predicted"/>
<dbReference type="InterPro" id="IPR036412">
    <property type="entry name" value="HAD-like_sf"/>
</dbReference>
<keyword evidence="2" id="KW-1185">Reference proteome</keyword>
<evidence type="ECO:0000313" key="2">
    <source>
        <dbReference type="Proteomes" id="UP001201701"/>
    </source>
</evidence>
<dbReference type="SUPFAM" id="SSF56784">
    <property type="entry name" value="HAD-like"/>
    <property type="match status" value="1"/>
</dbReference>
<dbReference type="PANTHER" id="PTHR10000">
    <property type="entry name" value="PHOSPHOSERINE PHOSPHATASE"/>
    <property type="match status" value="1"/>
</dbReference>
<dbReference type="Proteomes" id="UP001201701">
    <property type="component" value="Unassembled WGS sequence"/>
</dbReference>
<dbReference type="Pfam" id="PF08282">
    <property type="entry name" value="Hydrolase_3"/>
    <property type="match status" value="2"/>
</dbReference>
<dbReference type="GO" id="GO:0016787">
    <property type="term" value="F:hydrolase activity"/>
    <property type="evidence" value="ECO:0007669"/>
    <property type="project" value="UniProtKB-KW"/>
</dbReference>
<gene>
    <name evidence="1" type="ORF">L4923_09350</name>
</gene>
<keyword evidence="1" id="KW-0378">Hydrolase</keyword>